<gene>
    <name evidence="2" type="primary">Def1</name>
    <name evidence="3" type="ORF">O3G_MSEX007682</name>
</gene>
<dbReference type="EMBL" id="JH668426">
    <property type="protein sequence ID" value="KAG6452548.1"/>
    <property type="molecule type" value="Genomic_DNA"/>
</dbReference>
<dbReference type="Gene3D" id="3.30.30.10">
    <property type="entry name" value="Knottin, scorpion toxin-like"/>
    <property type="match status" value="1"/>
</dbReference>
<dbReference type="OrthoDB" id="7416635at2759"/>
<dbReference type="EMBL" id="JH668426">
    <property type="protein sequence ID" value="KAG6452549.1"/>
    <property type="molecule type" value="Genomic_DNA"/>
</dbReference>
<dbReference type="EMBL" id="GQ293367">
    <property type="protein sequence ID" value="ACX49766.1"/>
    <property type="molecule type" value="mRNA"/>
</dbReference>
<keyword evidence="1" id="KW-0472">Membrane</keyword>
<feature type="transmembrane region" description="Helical" evidence="1">
    <location>
        <begin position="6"/>
        <end position="23"/>
    </location>
</feature>
<proteinExistence type="evidence at transcript level"/>
<evidence type="ECO:0000313" key="3">
    <source>
        <dbReference type="EMBL" id="KAG6452548.1"/>
    </source>
</evidence>
<name>D1KRL1_MANSE</name>
<organism evidence="2">
    <name type="scientific">Manduca sexta</name>
    <name type="common">Tobacco hawkmoth</name>
    <name type="synonym">Tobacco hornworm</name>
    <dbReference type="NCBI Taxonomy" id="7130"/>
    <lineage>
        <taxon>Eukaryota</taxon>
        <taxon>Metazoa</taxon>
        <taxon>Ecdysozoa</taxon>
        <taxon>Arthropoda</taxon>
        <taxon>Hexapoda</taxon>
        <taxon>Insecta</taxon>
        <taxon>Pterygota</taxon>
        <taxon>Neoptera</taxon>
        <taxon>Endopterygota</taxon>
        <taxon>Lepidoptera</taxon>
        <taxon>Glossata</taxon>
        <taxon>Ditrysia</taxon>
        <taxon>Bombycoidea</taxon>
        <taxon>Sphingidae</taxon>
        <taxon>Sphinginae</taxon>
        <taxon>Sphingini</taxon>
        <taxon>Manduca</taxon>
    </lineage>
</organism>
<sequence>MGSKVYYVLMLALSFYVVQLCAFPRNSVAFEKQHESLPHADYIVTQKTESHEKTTAEPKLPGRIWCQYEEVTEDAICQEHCIPKGYSYGLCISNTCSCI</sequence>
<keyword evidence="1" id="KW-1133">Transmembrane helix</keyword>
<reference evidence="3" key="3">
    <citation type="submission" date="2020-12" db="EMBL/GenBank/DDBJ databases">
        <authorList>
            <person name="Kanost M."/>
        </authorList>
    </citation>
    <scope>NUCLEOTIDE SEQUENCE</scope>
</reference>
<dbReference type="GO" id="GO:0051707">
    <property type="term" value="P:response to other organism"/>
    <property type="evidence" value="ECO:0007669"/>
    <property type="project" value="UniProtKB-ARBA"/>
</dbReference>
<evidence type="ECO:0000313" key="2">
    <source>
        <dbReference type="EMBL" id="ACX49766.1"/>
    </source>
</evidence>
<evidence type="ECO:0000256" key="1">
    <source>
        <dbReference type="SAM" id="Phobius"/>
    </source>
</evidence>
<dbReference type="AlphaFoldDB" id="D1KRL1"/>
<reference evidence="2" key="1">
    <citation type="journal article" date="2009" name="Insect Mol. Biol.">
        <title>Pyrosequencing the Manduca sexta larval midgut transcriptome: messages for digestion, detoxification and defence.</title>
        <authorList>
            <person name="Pauchet Y."/>
            <person name="Wilkinson P."/>
            <person name="Vogel H."/>
            <person name="Nelson D.R."/>
            <person name="Reynolds S.E."/>
            <person name="Heckel D.G."/>
            <person name="Ffrench-Constant R.H."/>
        </authorList>
    </citation>
    <scope>NUCLEOTIDE SEQUENCE</scope>
    <source>
        <tissue evidence="2">Midgut</tissue>
    </source>
</reference>
<protein>
    <submittedName>
        <fullName evidence="2">Defensin-like protein 1</fullName>
    </submittedName>
</protein>
<evidence type="ECO:0000313" key="4">
    <source>
        <dbReference type="Proteomes" id="UP000791440"/>
    </source>
</evidence>
<dbReference type="Proteomes" id="UP000791440">
    <property type="component" value="Unassembled WGS sequence"/>
</dbReference>
<dbReference type="InterPro" id="IPR036574">
    <property type="entry name" value="Scorpion_toxin-like_sf"/>
</dbReference>
<keyword evidence="4" id="KW-1185">Reference proteome</keyword>
<accession>D1KRL1</accession>
<keyword evidence="1" id="KW-0812">Transmembrane</keyword>
<reference evidence="3" key="2">
    <citation type="journal article" date="2016" name="Insect Biochem. Mol. Biol.">
        <title>Multifaceted biological insights from a draft genome sequence of the tobacco hornworm moth, Manduca sexta.</title>
        <authorList>
            <person name="Kanost M.R."/>
            <person name="Arrese E.L."/>
            <person name="Cao X."/>
            <person name="Chen Y.R."/>
            <person name="Chellapilla S."/>
            <person name="Goldsmith M.R."/>
            <person name="Grosse-Wilde E."/>
            <person name="Heckel D.G."/>
            <person name="Herndon N."/>
            <person name="Jiang H."/>
            <person name="Papanicolaou A."/>
            <person name="Qu J."/>
            <person name="Soulages J.L."/>
            <person name="Vogel H."/>
            <person name="Walters J."/>
            <person name="Waterhouse R.M."/>
            <person name="Ahn S.J."/>
            <person name="Almeida F.C."/>
            <person name="An C."/>
            <person name="Aqrawi P."/>
            <person name="Bretschneider A."/>
            <person name="Bryant W.B."/>
            <person name="Bucks S."/>
            <person name="Chao H."/>
            <person name="Chevignon G."/>
            <person name="Christen J.M."/>
            <person name="Clarke D.F."/>
            <person name="Dittmer N.T."/>
            <person name="Ferguson L.C.F."/>
            <person name="Garavelou S."/>
            <person name="Gordon K.H.J."/>
            <person name="Gunaratna R.T."/>
            <person name="Han Y."/>
            <person name="Hauser F."/>
            <person name="He Y."/>
            <person name="Heidel-Fischer H."/>
            <person name="Hirsh A."/>
            <person name="Hu Y."/>
            <person name="Jiang H."/>
            <person name="Kalra D."/>
            <person name="Klinner C."/>
            <person name="Konig C."/>
            <person name="Kovar C."/>
            <person name="Kroll A.R."/>
            <person name="Kuwar S.S."/>
            <person name="Lee S.L."/>
            <person name="Lehman R."/>
            <person name="Li K."/>
            <person name="Li Z."/>
            <person name="Liang H."/>
            <person name="Lovelace S."/>
            <person name="Lu Z."/>
            <person name="Mansfield J.H."/>
            <person name="McCulloch K.J."/>
            <person name="Mathew T."/>
            <person name="Morton B."/>
            <person name="Muzny D.M."/>
            <person name="Neunemann D."/>
            <person name="Ongeri F."/>
            <person name="Pauchet Y."/>
            <person name="Pu L.L."/>
            <person name="Pyrousis I."/>
            <person name="Rao X.J."/>
            <person name="Redding A."/>
            <person name="Roesel C."/>
            <person name="Sanchez-Gracia A."/>
            <person name="Schaack S."/>
            <person name="Shukla A."/>
            <person name="Tetreau G."/>
            <person name="Wang Y."/>
            <person name="Xiong G.H."/>
            <person name="Traut W."/>
            <person name="Walsh T.K."/>
            <person name="Worley K.C."/>
            <person name="Wu D."/>
            <person name="Wu W."/>
            <person name="Wu Y.Q."/>
            <person name="Zhang X."/>
            <person name="Zou Z."/>
            <person name="Zucker H."/>
            <person name="Briscoe A.D."/>
            <person name="Burmester T."/>
            <person name="Clem R.J."/>
            <person name="Feyereisen R."/>
            <person name="Grimmelikhuijzen C.J.P."/>
            <person name="Hamodrakas S.J."/>
            <person name="Hansson B.S."/>
            <person name="Huguet E."/>
            <person name="Jermiin L.S."/>
            <person name="Lan Q."/>
            <person name="Lehman H.K."/>
            <person name="Lorenzen M."/>
            <person name="Merzendorfer H."/>
            <person name="Michalopoulos I."/>
            <person name="Morton D.B."/>
            <person name="Muthukrishnan S."/>
            <person name="Oakeshott J.G."/>
            <person name="Palmer W."/>
            <person name="Park Y."/>
            <person name="Passarelli A.L."/>
            <person name="Rozas J."/>
            <person name="Schwartz L.M."/>
            <person name="Smith W."/>
            <person name="Southgate A."/>
            <person name="Vilcinskas A."/>
            <person name="Vogt R."/>
            <person name="Wang P."/>
            <person name="Werren J."/>
            <person name="Yu X.Q."/>
            <person name="Zhou J.J."/>
            <person name="Brown S.J."/>
            <person name="Scherer S.E."/>
            <person name="Richards S."/>
            <person name="Blissard G.W."/>
        </authorList>
    </citation>
    <scope>NUCLEOTIDE SEQUENCE</scope>
</reference>